<evidence type="ECO:0000256" key="1">
    <source>
        <dbReference type="ARBA" id="ARBA00022485"/>
    </source>
</evidence>
<dbReference type="Proteomes" id="UP001229346">
    <property type="component" value="Unassembled WGS sequence"/>
</dbReference>
<dbReference type="SFLD" id="SFLDG01067">
    <property type="entry name" value="SPASM/twitch_domain_containing"/>
    <property type="match status" value="1"/>
</dbReference>
<dbReference type="SUPFAM" id="SSF102114">
    <property type="entry name" value="Radical SAM enzymes"/>
    <property type="match status" value="1"/>
</dbReference>
<dbReference type="Pfam" id="PF04055">
    <property type="entry name" value="Radical_SAM"/>
    <property type="match status" value="1"/>
</dbReference>
<keyword evidence="3" id="KW-0479">Metal-binding</keyword>
<evidence type="ECO:0000313" key="9">
    <source>
        <dbReference type="Proteomes" id="UP001229346"/>
    </source>
</evidence>
<dbReference type="PROSITE" id="PS51918">
    <property type="entry name" value="RADICAL_SAM"/>
    <property type="match status" value="1"/>
</dbReference>
<keyword evidence="9" id="KW-1185">Reference proteome</keyword>
<sequence>MNSVQLQQTTASMSSMNATLSTLPPLSPTNDPWDPIRSLRRHGRHRLTSVEMTVSNLCNMRCEHCAVGDTLVMAEPQKLPLKQMLERLDEVEHLETISITGGEPSFSDRTVREYMVPLLQYARSRGVRSQINSNVTLPYSRYEQLAPYLDVMHISFNYTNADDFHQIGFAKAGHSVSRVAAAKLYDRMIDNARRLSETGVLVSAESMINYRTFDKIDEIHRLIAEMGCKRHEVHPMYPSAFAKDLPVITREQMRQSIELLLSKRDPSIWMLFGTLPFYHCSDNKEERKLLARLASEPNVTVRNDPDGRNRLNVNLFTGDVFVTDFSDVPAFGNIASSKLDEMFDRWLDHSLARSVDCHCPAASCCGPNLLVKDMYYKDTDFHTKTALFD</sequence>
<evidence type="ECO:0000313" key="8">
    <source>
        <dbReference type="EMBL" id="MDQ0114417.1"/>
    </source>
</evidence>
<keyword evidence="2" id="KW-0949">S-adenosyl-L-methionine</keyword>
<dbReference type="InterPro" id="IPR014866">
    <property type="entry name" value="YfkB"/>
</dbReference>
<reference evidence="8 9" key="1">
    <citation type="submission" date="2023-07" db="EMBL/GenBank/DDBJ databases">
        <title>Sorghum-associated microbial communities from plants grown in Nebraska, USA.</title>
        <authorList>
            <person name="Schachtman D."/>
        </authorList>
    </citation>
    <scope>NUCLEOTIDE SEQUENCE [LARGE SCALE GENOMIC DNA]</scope>
    <source>
        <strain evidence="8 9">CC482</strain>
    </source>
</reference>
<dbReference type="Gene3D" id="3.20.20.70">
    <property type="entry name" value="Aldolase class I"/>
    <property type="match status" value="1"/>
</dbReference>
<evidence type="ECO:0000256" key="4">
    <source>
        <dbReference type="ARBA" id="ARBA00023004"/>
    </source>
</evidence>
<proteinExistence type="predicted"/>
<dbReference type="PANTHER" id="PTHR42836:SF2">
    <property type="entry name" value="PROTEIN YFKA-RELATED"/>
    <property type="match status" value="1"/>
</dbReference>
<evidence type="ECO:0000259" key="7">
    <source>
        <dbReference type="PROSITE" id="PS51918"/>
    </source>
</evidence>
<keyword evidence="5" id="KW-0411">Iron-sulfur</keyword>
<accession>A0ABT9U595</accession>
<keyword evidence="4" id="KW-0408">Iron</keyword>
<dbReference type="InterPro" id="IPR058240">
    <property type="entry name" value="rSAM_sf"/>
</dbReference>
<gene>
    <name evidence="8" type="ORF">J2T15_003872</name>
</gene>
<protein>
    <submittedName>
        <fullName evidence="8">Radical SAM/CxCxxxxC motif protein YfkAB</fullName>
    </submittedName>
</protein>
<dbReference type="InterPro" id="IPR031004">
    <property type="entry name" value="rSAM_YfkAB"/>
</dbReference>
<dbReference type="NCBIfam" id="TIGR04478">
    <property type="entry name" value="rSAM_YfkAB"/>
    <property type="match status" value="1"/>
</dbReference>
<organism evidence="8 9">
    <name type="scientific">Paenibacillus harenae</name>
    <dbReference type="NCBI Taxonomy" id="306543"/>
    <lineage>
        <taxon>Bacteria</taxon>
        <taxon>Bacillati</taxon>
        <taxon>Bacillota</taxon>
        <taxon>Bacilli</taxon>
        <taxon>Bacillales</taxon>
        <taxon>Paenibacillaceae</taxon>
        <taxon>Paenibacillus</taxon>
    </lineage>
</organism>
<dbReference type="InterPro" id="IPR013785">
    <property type="entry name" value="Aldolase_TIM"/>
</dbReference>
<name>A0ABT9U595_PAEHA</name>
<comment type="caution">
    <text evidence="8">The sequence shown here is derived from an EMBL/GenBank/DDBJ whole genome shotgun (WGS) entry which is preliminary data.</text>
</comment>
<dbReference type="Pfam" id="PF08756">
    <property type="entry name" value="YfkB"/>
    <property type="match status" value="1"/>
</dbReference>
<feature type="region of interest" description="Disordered" evidence="6">
    <location>
        <begin position="1"/>
        <end position="32"/>
    </location>
</feature>
<evidence type="ECO:0000256" key="6">
    <source>
        <dbReference type="SAM" id="MobiDB-lite"/>
    </source>
</evidence>
<dbReference type="EMBL" id="JAUSSU010000007">
    <property type="protein sequence ID" value="MDQ0114417.1"/>
    <property type="molecule type" value="Genomic_DNA"/>
</dbReference>
<dbReference type="SFLD" id="SFLDS00029">
    <property type="entry name" value="Radical_SAM"/>
    <property type="match status" value="1"/>
</dbReference>
<evidence type="ECO:0000256" key="3">
    <source>
        <dbReference type="ARBA" id="ARBA00022723"/>
    </source>
</evidence>
<dbReference type="InterPro" id="IPR007197">
    <property type="entry name" value="rSAM"/>
</dbReference>
<evidence type="ECO:0000256" key="5">
    <source>
        <dbReference type="ARBA" id="ARBA00023014"/>
    </source>
</evidence>
<dbReference type="PANTHER" id="PTHR42836">
    <property type="entry name" value="7-CARBOXY-7-DEAZAGUANINE SYNTHASE"/>
    <property type="match status" value="1"/>
</dbReference>
<feature type="domain" description="Radical SAM core" evidence="7">
    <location>
        <begin position="42"/>
        <end position="271"/>
    </location>
</feature>
<dbReference type="SFLD" id="SFLDG01097">
    <property type="entry name" value="Uncharacterised_Radical_SAM_Su"/>
    <property type="match status" value="1"/>
</dbReference>
<dbReference type="CDD" id="cd01335">
    <property type="entry name" value="Radical_SAM"/>
    <property type="match status" value="1"/>
</dbReference>
<keyword evidence="1" id="KW-0004">4Fe-4S</keyword>
<evidence type="ECO:0000256" key="2">
    <source>
        <dbReference type="ARBA" id="ARBA00022691"/>
    </source>
</evidence>
<feature type="compositionally biased region" description="Polar residues" evidence="6">
    <location>
        <begin position="1"/>
        <end position="30"/>
    </location>
</feature>